<dbReference type="PANTHER" id="PTHR23534:SF1">
    <property type="entry name" value="MAJOR FACILITATOR SUPERFAMILY PROTEIN"/>
    <property type="match status" value="1"/>
</dbReference>
<feature type="transmembrane region" description="Helical" evidence="4">
    <location>
        <begin position="281"/>
        <end position="300"/>
    </location>
</feature>
<dbReference type="EMBL" id="JBBKTX010000006">
    <property type="protein sequence ID" value="MFK4752061.1"/>
    <property type="molecule type" value="Genomic_DNA"/>
</dbReference>
<accession>A0ABW8NGP7</accession>
<feature type="transmembrane region" description="Helical" evidence="4">
    <location>
        <begin position="139"/>
        <end position="158"/>
    </location>
</feature>
<dbReference type="InterPro" id="IPR020846">
    <property type="entry name" value="MFS_dom"/>
</dbReference>
<evidence type="ECO:0000313" key="6">
    <source>
        <dbReference type="EMBL" id="MFK4752061.1"/>
    </source>
</evidence>
<keyword evidence="2 4" id="KW-1133">Transmembrane helix</keyword>
<dbReference type="Proteomes" id="UP001620597">
    <property type="component" value="Unassembled WGS sequence"/>
</dbReference>
<dbReference type="InterPro" id="IPR036259">
    <property type="entry name" value="MFS_trans_sf"/>
</dbReference>
<evidence type="ECO:0000256" key="4">
    <source>
        <dbReference type="SAM" id="Phobius"/>
    </source>
</evidence>
<keyword evidence="1 4" id="KW-0812">Transmembrane</keyword>
<dbReference type="PROSITE" id="PS50850">
    <property type="entry name" value="MFS"/>
    <property type="match status" value="1"/>
</dbReference>
<gene>
    <name evidence="6" type="ORF">WG929_06540</name>
</gene>
<proteinExistence type="predicted"/>
<evidence type="ECO:0000256" key="1">
    <source>
        <dbReference type="ARBA" id="ARBA00022692"/>
    </source>
</evidence>
<feature type="transmembrane region" description="Helical" evidence="4">
    <location>
        <begin position="371"/>
        <end position="392"/>
    </location>
</feature>
<dbReference type="PANTHER" id="PTHR23534">
    <property type="entry name" value="MFS PERMEASE"/>
    <property type="match status" value="1"/>
</dbReference>
<sequence>MSLAALDRSTQRNLGKLFSAQALGGSSAPIILSIGGLVGQTLTPDPALATLPVSLYGIGVAVSMIPVSLLMKNAGRKIAYLTGTLLCVLAALLATTAIVNASFWLFCAALGLAGFYGACVQNYRFAASDLVPASHKPNAISLIMLGGLAAAVIGPQTVYWTQNTWASAPFAGSFIGQAILALLAIPILLSLKLPPSHEADVNGDARPLWQIAKSPGFITAALAGTVSYALMSFIMTAAPIAMVHQGHSAGDATLGIQWHILAMFGPSFFTGKLIARFGARWITALGLMLLFTSAVTAMSGMEMIHFWGSLILLGLGWNFGFIGATTLLTHTYQPSEKSKVQALNDLLVFGTVAAASLGAGRQFNLYGWYELNLITFPVIAVTLLLLVALPWWQKNSQKPLL</sequence>
<feature type="transmembrane region" description="Helical" evidence="4">
    <location>
        <begin position="78"/>
        <end position="95"/>
    </location>
</feature>
<feature type="transmembrane region" description="Helical" evidence="4">
    <location>
        <begin position="256"/>
        <end position="274"/>
    </location>
</feature>
<keyword evidence="7" id="KW-1185">Reference proteome</keyword>
<name>A0ABW8NGP7_9GAMM</name>
<dbReference type="Gene3D" id="1.20.1250.20">
    <property type="entry name" value="MFS general substrate transporter like domains"/>
    <property type="match status" value="1"/>
</dbReference>
<evidence type="ECO:0000259" key="5">
    <source>
        <dbReference type="PROSITE" id="PS50850"/>
    </source>
</evidence>
<feature type="transmembrane region" description="Helical" evidence="4">
    <location>
        <begin position="306"/>
        <end position="328"/>
    </location>
</feature>
<dbReference type="RefSeq" id="WP_416205396.1">
    <property type="nucleotide sequence ID" value="NZ_JBBKTX010000006.1"/>
</dbReference>
<evidence type="ECO:0000313" key="7">
    <source>
        <dbReference type="Proteomes" id="UP001620597"/>
    </source>
</evidence>
<feature type="transmembrane region" description="Helical" evidence="4">
    <location>
        <begin position="170"/>
        <end position="189"/>
    </location>
</feature>
<feature type="transmembrane region" description="Helical" evidence="4">
    <location>
        <begin position="216"/>
        <end position="244"/>
    </location>
</feature>
<feature type="transmembrane region" description="Helical" evidence="4">
    <location>
        <begin position="340"/>
        <end position="359"/>
    </location>
</feature>
<organism evidence="6 7">
    <name type="scientific">Oceanobacter antarcticus</name>
    <dbReference type="NCBI Taxonomy" id="3133425"/>
    <lineage>
        <taxon>Bacteria</taxon>
        <taxon>Pseudomonadati</taxon>
        <taxon>Pseudomonadota</taxon>
        <taxon>Gammaproteobacteria</taxon>
        <taxon>Oceanospirillales</taxon>
        <taxon>Oceanospirillaceae</taxon>
        <taxon>Oceanobacter</taxon>
    </lineage>
</organism>
<comment type="caution">
    <text evidence="6">The sequence shown here is derived from an EMBL/GenBank/DDBJ whole genome shotgun (WGS) entry which is preliminary data.</text>
</comment>
<evidence type="ECO:0000256" key="3">
    <source>
        <dbReference type="ARBA" id="ARBA00023136"/>
    </source>
</evidence>
<feature type="transmembrane region" description="Helical" evidence="4">
    <location>
        <begin position="20"/>
        <end position="39"/>
    </location>
</feature>
<feature type="transmembrane region" description="Helical" evidence="4">
    <location>
        <begin position="101"/>
        <end position="119"/>
    </location>
</feature>
<keyword evidence="3 4" id="KW-0472">Membrane</keyword>
<dbReference type="Pfam" id="PF07690">
    <property type="entry name" value="MFS_1"/>
    <property type="match status" value="1"/>
</dbReference>
<feature type="transmembrane region" description="Helical" evidence="4">
    <location>
        <begin position="51"/>
        <end position="71"/>
    </location>
</feature>
<dbReference type="SUPFAM" id="SSF103473">
    <property type="entry name" value="MFS general substrate transporter"/>
    <property type="match status" value="1"/>
</dbReference>
<reference evidence="6 7" key="1">
    <citation type="submission" date="2024-03" db="EMBL/GenBank/DDBJ databases">
        <title>High-quality draft genome sequence of Oceanobacter sp. wDCs-4.</title>
        <authorList>
            <person name="Dong C."/>
        </authorList>
    </citation>
    <scope>NUCLEOTIDE SEQUENCE [LARGE SCALE GENOMIC DNA]</scope>
    <source>
        <strain evidence="7">wDCs-4</strain>
    </source>
</reference>
<evidence type="ECO:0000256" key="2">
    <source>
        <dbReference type="ARBA" id="ARBA00022989"/>
    </source>
</evidence>
<protein>
    <submittedName>
        <fullName evidence="6">MFS transporter</fullName>
    </submittedName>
</protein>
<dbReference type="InterPro" id="IPR011701">
    <property type="entry name" value="MFS"/>
</dbReference>
<feature type="domain" description="Major facilitator superfamily (MFS) profile" evidence="5">
    <location>
        <begin position="216"/>
        <end position="401"/>
    </location>
</feature>